<dbReference type="EnsemblPlants" id="Kaladp0010s0152.1.v1.1">
    <property type="protein sequence ID" value="Kaladp0010s0152.1.v1.1"/>
    <property type="gene ID" value="Kaladp0010s0152.v1.1"/>
</dbReference>
<proteinExistence type="predicted"/>
<dbReference type="Proteomes" id="UP000594263">
    <property type="component" value="Unplaced"/>
</dbReference>
<organism evidence="1 2">
    <name type="scientific">Kalanchoe fedtschenkoi</name>
    <name type="common">Lavender scallops</name>
    <name type="synonym">South American air plant</name>
    <dbReference type="NCBI Taxonomy" id="63787"/>
    <lineage>
        <taxon>Eukaryota</taxon>
        <taxon>Viridiplantae</taxon>
        <taxon>Streptophyta</taxon>
        <taxon>Embryophyta</taxon>
        <taxon>Tracheophyta</taxon>
        <taxon>Spermatophyta</taxon>
        <taxon>Magnoliopsida</taxon>
        <taxon>eudicotyledons</taxon>
        <taxon>Gunneridae</taxon>
        <taxon>Pentapetalae</taxon>
        <taxon>Saxifragales</taxon>
        <taxon>Crassulaceae</taxon>
        <taxon>Kalanchoe</taxon>
    </lineage>
</organism>
<name>A0A7N0SWD7_KALFE</name>
<reference evidence="1" key="1">
    <citation type="submission" date="2021-01" db="UniProtKB">
        <authorList>
            <consortium name="EnsemblPlants"/>
        </authorList>
    </citation>
    <scope>IDENTIFICATION</scope>
</reference>
<protein>
    <submittedName>
        <fullName evidence="1">Uncharacterized protein</fullName>
    </submittedName>
</protein>
<accession>A0A7N0SWD7</accession>
<sequence>MKVFCLTSIPMSPVWNHKMAGEDISWRKTFLCDEEEKLPVNDDHV</sequence>
<dbReference type="Gramene" id="Kaladp0010s0152.1.v1.1">
    <property type="protein sequence ID" value="Kaladp0010s0152.1.v1.1"/>
    <property type="gene ID" value="Kaladp0010s0152.v1.1"/>
</dbReference>
<evidence type="ECO:0000313" key="1">
    <source>
        <dbReference type="EnsemblPlants" id="Kaladp0010s0152.1.v1.1"/>
    </source>
</evidence>
<evidence type="ECO:0000313" key="2">
    <source>
        <dbReference type="Proteomes" id="UP000594263"/>
    </source>
</evidence>
<keyword evidence="2" id="KW-1185">Reference proteome</keyword>
<dbReference type="AlphaFoldDB" id="A0A7N0SWD7"/>